<keyword evidence="2" id="KW-1185">Reference proteome</keyword>
<dbReference type="AlphaFoldDB" id="A0A8J7I4K0"/>
<evidence type="ECO:0000313" key="1">
    <source>
        <dbReference type="EMBL" id="MBH8574570.1"/>
    </source>
</evidence>
<sequence>MEKRHLEYVHAHQARLKARLGESEQSENDFKEEANQIKSDIYYLATREKSEDNDVIQVQ</sequence>
<dbReference type="EMBL" id="JAECZA010000078">
    <property type="protein sequence ID" value="MBH8574570.1"/>
    <property type="molecule type" value="Genomic_DNA"/>
</dbReference>
<name>A0A8J7I4K0_9NOST</name>
<accession>A0A8J7I4K0</accession>
<evidence type="ECO:0000313" key="2">
    <source>
        <dbReference type="Proteomes" id="UP000662314"/>
    </source>
</evidence>
<comment type="caution">
    <text evidence="1">The sequence shown here is derived from an EMBL/GenBank/DDBJ whole genome shotgun (WGS) entry which is preliminary data.</text>
</comment>
<dbReference type="RefSeq" id="WP_214433377.1">
    <property type="nucleotide sequence ID" value="NZ_CAWPUQ010000315.1"/>
</dbReference>
<organism evidence="1 2">
    <name type="scientific">Dendronalium phyllosphericum CENA369</name>
    <dbReference type="NCBI Taxonomy" id="1725256"/>
    <lineage>
        <taxon>Bacteria</taxon>
        <taxon>Bacillati</taxon>
        <taxon>Cyanobacteriota</taxon>
        <taxon>Cyanophyceae</taxon>
        <taxon>Nostocales</taxon>
        <taxon>Nostocaceae</taxon>
        <taxon>Dendronalium</taxon>
        <taxon>Dendronalium phyllosphericum</taxon>
    </lineage>
</organism>
<dbReference type="Proteomes" id="UP000662314">
    <property type="component" value="Unassembled WGS sequence"/>
</dbReference>
<protein>
    <submittedName>
        <fullName evidence="1">Uncharacterized protein</fullName>
    </submittedName>
</protein>
<gene>
    <name evidence="1" type="ORF">I8752_16370</name>
</gene>
<proteinExistence type="predicted"/>
<reference evidence="1 2" key="1">
    <citation type="journal article" date="2021" name="Int. J. Syst. Evol. Microbiol.">
        <title>Amazonocrinis nigriterrae gen. nov., sp. nov., Atlanticothrix silvestris gen. nov., sp. nov. and Dendronalium phyllosphericum gen. nov., sp. nov., nostocacean cyanobacteria from Brazilian environments.</title>
        <authorList>
            <person name="Alvarenga D.O."/>
            <person name="Andreote A.P.D."/>
            <person name="Branco L.H.Z."/>
            <person name="Delbaje E."/>
            <person name="Cruz R.B."/>
            <person name="Varani A.M."/>
            <person name="Fiore M.F."/>
        </authorList>
    </citation>
    <scope>NUCLEOTIDE SEQUENCE [LARGE SCALE GENOMIC DNA]</scope>
    <source>
        <strain evidence="1 2">CENA369</strain>
    </source>
</reference>